<dbReference type="Proteomes" id="UP000290189">
    <property type="component" value="Unassembled WGS sequence"/>
</dbReference>
<dbReference type="Proteomes" id="UP000039324">
    <property type="component" value="Unassembled WGS sequence"/>
</dbReference>
<keyword evidence="1" id="KW-0472">Membrane</keyword>
<geneLocation type="mitochondrion" evidence="3"/>
<dbReference type="OrthoDB" id="428346at2759"/>
<gene>
    <name evidence="2" type="ORF">PBRA_007313</name>
    <name evidence="3" type="ORF">PLBR_LOCUS3136</name>
</gene>
<dbReference type="EMBL" id="OVEO01000005">
    <property type="protein sequence ID" value="SPQ95921.1"/>
    <property type="molecule type" value="Genomic_DNA"/>
</dbReference>
<accession>A0A0G4IW97</accession>
<organism evidence="2 4">
    <name type="scientific">Plasmodiophora brassicae</name>
    <name type="common">Clubroot disease agent</name>
    <dbReference type="NCBI Taxonomy" id="37360"/>
    <lineage>
        <taxon>Eukaryota</taxon>
        <taxon>Sar</taxon>
        <taxon>Rhizaria</taxon>
        <taxon>Endomyxa</taxon>
        <taxon>Phytomyxea</taxon>
        <taxon>Plasmodiophorida</taxon>
        <taxon>Plasmodiophoridae</taxon>
        <taxon>Plasmodiophora</taxon>
    </lineage>
</organism>
<feature type="transmembrane region" description="Helical" evidence="1">
    <location>
        <begin position="12"/>
        <end position="29"/>
    </location>
</feature>
<keyword evidence="1" id="KW-1133">Transmembrane helix</keyword>
<protein>
    <submittedName>
        <fullName evidence="2">Uncharacterized protein</fullName>
    </submittedName>
</protein>
<dbReference type="AlphaFoldDB" id="A0A0G4IW97"/>
<evidence type="ECO:0000313" key="5">
    <source>
        <dbReference type="Proteomes" id="UP000290189"/>
    </source>
</evidence>
<evidence type="ECO:0000256" key="1">
    <source>
        <dbReference type="SAM" id="Phobius"/>
    </source>
</evidence>
<keyword evidence="1" id="KW-0812">Transmembrane</keyword>
<reference evidence="3 5" key="2">
    <citation type="submission" date="2018-03" db="EMBL/GenBank/DDBJ databases">
        <authorList>
            <person name="Fogelqvist J."/>
        </authorList>
    </citation>
    <scope>NUCLEOTIDE SEQUENCE [LARGE SCALE GENOMIC DNA]</scope>
</reference>
<name>A0A0G4IW97_PLABS</name>
<evidence type="ECO:0000313" key="2">
    <source>
        <dbReference type="EMBL" id="CEO99580.1"/>
    </source>
</evidence>
<reference evidence="2 4" key="1">
    <citation type="submission" date="2015-02" db="EMBL/GenBank/DDBJ databases">
        <authorList>
            <person name="Chooi Y.-H."/>
        </authorList>
    </citation>
    <scope>NUCLEOTIDE SEQUENCE [LARGE SCALE GENOMIC DNA]</scope>
    <source>
        <strain evidence="2">E3</strain>
    </source>
</reference>
<evidence type="ECO:0000313" key="3">
    <source>
        <dbReference type="EMBL" id="SPQ95921.1"/>
    </source>
</evidence>
<keyword evidence="3" id="KW-0496">Mitochondrion</keyword>
<dbReference type="OMA" id="AWDSEND"/>
<keyword evidence="4" id="KW-1185">Reference proteome</keyword>
<dbReference type="EMBL" id="CDSF01000091">
    <property type="protein sequence ID" value="CEO99580.1"/>
    <property type="molecule type" value="Genomic_DNA"/>
</dbReference>
<sequence length="408" mass="44858">MREWALRANRGVSLVCALFVVALLIIQVGRLSRYNMVPFTSAEANVADAAPHDPVVGQIPSWLLEYVRWRSPSRYLVYTCTETKQCGGLGDRVRGIVATFALAVALNRTFLLHSDIPIGLERVFAPNRLDWLTDAKAKDVPSAPIFIYGGGPNATLETHLLSLNRDPVFADDVPVIRANVNRPIWSRIFASPAYRNTMDGWGGPSRLDRQQEELFAAWVWALLFTPSPLLTETVAAKRRTLGIADNAEYIAMHFRHGGSWGDPIRHETDAIGRFATCADSMAAVLGGRATSPLPSVIISDSNEVKRAYKAKYPDVRYDSMPLAHIDVAVKGAPVDEAAIVNLFADFYLIQQSTCAVISRSGFSEWPTILSRNLTTGARCFASFQGDCSAEAIRRSLQTFVPAVDCNSL</sequence>
<proteinExistence type="predicted"/>
<evidence type="ECO:0000313" key="4">
    <source>
        <dbReference type="Proteomes" id="UP000039324"/>
    </source>
</evidence>